<feature type="compositionally biased region" description="Polar residues" evidence="3">
    <location>
        <begin position="932"/>
        <end position="945"/>
    </location>
</feature>
<dbReference type="InterPro" id="IPR041681">
    <property type="entry name" value="PH_9"/>
</dbReference>
<dbReference type="PANTHER" id="PTHR23175:SF23">
    <property type="entry name" value="PDZ DOMAIN-CONTAINING PROTEIN"/>
    <property type="match status" value="1"/>
</dbReference>
<dbReference type="Gene3D" id="2.30.29.30">
    <property type="entry name" value="Pleckstrin-homology domain (PH domain)/Phosphotyrosine-binding domain (PTB)"/>
    <property type="match status" value="1"/>
</dbReference>
<evidence type="ECO:0000256" key="1">
    <source>
        <dbReference type="ARBA" id="ARBA00022468"/>
    </source>
</evidence>
<feature type="domain" description="PH" evidence="4">
    <location>
        <begin position="203"/>
        <end position="235"/>
    </location>
</feature>
<dbReference type="Pfam" id="PF15410">
    <property type="entry name" value="PH_9"/>
    <property type="match status" value="1"/>
</dbReference>
<feature type="compositionally biased region" description="Low complexity" evidence="3">
    <location>
        <begin position="618"/>
        <end position="628"/>
    </location>
</feature>
<feature type="compositionally biased region" description="Gly residues" evidence="3">
    <location>
        <begin position="607"/>
        <end position="617"/>
    </location>
</feature>
<feature type="domain" description="Rho-GAP" evidence="5">
    <location>
        <begin position="340"/>
        <end position="533"/>
    </location>
</feature>
<name>A0A7R8VGD4_TIMDO</name>
<dbReference type="InterPro" id="IPR001849">
    <property type="entry name" value="PH_domain"/>
</dbReference>
<protein>
    <recommendedName>
        <fullName evidence="7">Rho GTPase-activating protein 21</fullName>
    </recommendedName>
</protein>
<dbReference type="SUPFAM" id="SSF48350">
    <property type="entry name" value="GTPase activation domain, GAP"/>
    <property type="match status" value="1"/>
</dbReference>
<dbReference type="AlphaFoldDB" id="A0A7R8VGD4"/>
<dbReference type="Gene3D" id="1.10.555.10">
    <property type="entry name" value="Rho GTPase activation protein"/>
    <property type="match status" value="1"/>
</dbReference>
<keyword evidence="2" id="KW-0175">Coiled coil</keyword>
<evidence type="ECO:0000313" key="6">
    <source>
        <dbReference type="EMBL" id="CAD7196896.1"/>
    </source>
</evidence>
<keyword evidence="1" id="KW-0343">GTPase activation</keyword>
<dbReference type="PROSITE" id="PS50003">
    <property type="entry name" value="PH_DOMAIN"/>
    <property type="match status" value="1"/>
</dbReference>
<evidence type="ECO:0008006" key="7">
    <source>
        <dbReference type="Google" id="ProtNLM"/>
    </source>
</evidence>
<feature type="compositionally biased region" description="Basic and acidic residues" evidence="3">
    <location>
        <begin position="629"/>
        <end position="647"/>
    </location>
</feature>
<evidence type="ECO:0000259" key="5">
    <source>
        <dbReference type="PROSITE" id="PS50238"/>
    </source>
</evidence>
<dbReference type="Pfam" id="PF00620">
    <property type="entry name" value="RhoGAP"/>
    <property type="match status" value="1"/>
</dbReference>
<dbReference type="InterPro" id="IPR008936">
    <property type="entry name" value="Rho_GTPase_activation_prot"/>
</dbReference>
<dbReference type="SMART" id="SM00324">
    <property type="entry name" value="RhoGAP"/>
    <property type="match status" value="1"/>
</dbReference>
<dbReference type="GO" id="GO:0007165">
    <property type="term" value="P:signal transduction"/>
    <property type="evidence" value="ECO:0007669"/>
    <property type="project" value="InterPro"/>
</dbReference>
<dbReference type="EMBL" id="OA565377">
    <property type="protein sequence ID" value="CAD7196896.1"/>
    <property type="molecule type" value="Genomic_DNA"/>
</dbReference>
<dbReference type="InterPro" id="IPR000198">
    <property type="entry name" value="RhoGAP_dom"/>
</dbReference>
<feature type="compositionally biased region" description="Low complexity" evidence="3">
    <location>
        <begin position="946"/>
        <end position="961"/>
    </location>
</feature>
<proteinExistence type="predicted"/>
<evidence type="ECO:0000256" key="3">
    <source>
        <dbReference type="SAM" id="MobiDB-lite"/>
    </source>
</evidence>
<sequence>MERKCEISRDARVWSTVSARFRKQSRSAGRKGRSLVMSVVDAFSLKRDPPASIYVPRLSSWHQIWLVYPISSVSDCQHLVLAVSKPWKGIISLLCEIVMTSHSVVVCKREGIAPLRDLPQDTGWRYHSGRHDVRTRRTLHLLLLPTDIFRGRAWPPHPPPPAEVEFFRITPLNISEGESSQSVDVRHSQVDIAGDYTKKKHVLRLNTQSCSELLLQAEDASDMAQWIKALQDQAGSPAEDCSSGGSTKQQQGASSVSTSRLSPLPAHKGIRKLTSFRNRSPTGQSPVNKTRKPSQTDQLPSPKSKTWKGRVAKQFRRIQQGSGSPSSPTAPYPEGVTIGIPLEDCPMSPYYEFVPLLVQMCTSIVEERGLDIIGIYRVPGNTAAVSSLTEGINKGFDCVNLQQDPRWSDVNVISSLLKLFFRRLPDSLLTTELYPHFIEADKIDDSNRRLVTIKKLVHELPDHHFETLKFLLFHLKRVVDHCDKNKMEARNLAIVFGPTLVRAGDDNMVTMVTDMSHQCRIVESLITHVDWFFSDEDPEDSFPFSVPQDGAELEPATANQNLLLSNIQKVEGMKAESPSRDISAKDIVSSIISAANRKMQKAKSRKGGGGGGGGGGSSNATSGTSGATEDGRETFTETMQDRGDDKQLPGSKQTKNGDTVDVDRPQQSSPSSAVAFSVAYSSNIAKSITTEENSAGSIDNCVSGDQTNNPSGQSMLDDSSQRKGLVIGNDEVAVWTYANLSANTQERIKRFERETKAMLQRDLSRQRRDMEKHEADKKRIEQELQQAKKDLENEDLLDAIADNPSDITKNISDTISHTGVTSRKPPTRDIKYNLSTIGRRLSSSSLPSTSSNTSFGSNASYVSVRSTPLQTSSSHVAMDQMDLSTKGSPLLGFTQTKKLGTTHFFPEAPRGPNTVTISPRNSLPSSGYSSSTLVGTRNVQQTPNRSSTRSHSSLSTVRVSLPGPEKQSLQRSGSVENLQTQLNKLTHNGTLKRMKTGNEQATLLKLLVLLHNCREEELDFSEIFVAEGTGENWTRSKIHLLTH</sequence>
<dbReference type="PROSITE" id="PS50238">
    <property type="entry name" value="RHOGAP"/>
    <property type="match status" value="1"/>
</dbReference>
<feature type="compositionally biased region" description="Polar residues" evidence="3">
    <location>
        <begin position="703"/>
        <end position="718"/>
    </location>
</feature>
<organism evidence="6">
    <name type="scientific">Timema douglasi</name>
    <name type="common">Walking stick</name>
    <dbReference type="NCBI Taxonomy" id="61478"/>
    <lineage>
        <taxon>Eukaryota</taxon>
        <taxon>Metazoa</taxon>
        <taxon>Ecdysozoa</taxon>
        <taxon>Arthropoda</taxon>
        <taxon>Hexapoda</taxon>
        <taxon>Insecta</taxon>
        <taxon>Pterygota</taxon>
        <taxon>Neoptera</taxon>
        <taxon>Polyneoptera</taxon>
        <taxon>Phasmatodea</taxon>
        <taxon>Timematodea</taxon>
        <taxon>Timematoidea</taxon>
        <taxon>Timematidae</taxon>
        <taxon>Timema</taxon>
    </lineage>
</organism>
<feature type="compositionally biased region" description="Polar residues" evidence="3">
    <location>
        <begin position="243"/>
        <end position="261"/>
    </location>
</feature>
<feature type="compositionally biased region" description="Polar residues" evidence="3">
    <location>
        <begin position="275"/>
        <end position="304"/>
    </location>
</feature>
<feature type="region of interest" description="Disordered" evidence="3">
    <location>
        <begin position="903"/>
        <end position="973"/>
    </location>
</feature>
<evidence type="ECO:0000259" key="4">
    <source>
        <dbReference type="PROSITE" id="PS50003"/>
    </source>
</evidence>
<dbReference type="GO" id="GO:0005096">
    <property type="term" value="F:GTPase activator activity"/>
    <property type="evidence" value="ECO:0007669"/>
    <property type="project" value="UniProtKB-KW"/>
</dbReference>
<feature type="region of interest" description="Disordered" evidence="3">
    <location>
        <begin position="235"/>
        <end position="311"/>
    </location>
</feature>
<dbReference type="PANTHER" id="PTHR23175">
    <property type="entry name" value="PDZ DOMAIN-CONTAINING PROTEIN"/>
    <property type="match status" value="1"/>
</dbReference>
<feature type="coiled-coil region" evidence="2">
    <location>
        <begin position="756"/>
        <end position="797"/>
    </location>
</feature>
<feature type="compositionally biased region" description="Low complexity" evidence="3">
    <location>
        <begin position="918"/>
        <end position="931"/>
    </location>
</feature>
<gene>
    <name evidence="6" type="ORF">TDIB3V08_LOCUS3222</name>
</gene>
<dbReference type="SUPFAM" id="SSF50729">
    <property type="entry name" value="PH domain-like"/>
    <property type="match status" value="1"/>
</dbReference>
<feature type="region of interest" description="Disordered" evidence="3">
    <location>
        <begin position="596"/>
        <end position="674"/>
    </location>
</feature>
<reference evidence="6" key="1">
    <citation type="submission" date="2020-11" db="EMBL/GenBank/DDBJ databases">
        <authorList>
            <person name="Tran Van P."/>
        </authorList>
    </citation>
    <scope>NUCLEOTIDE SEQUENCE</scope>
</reference>
<feature type="region of interest" description="Disordered" evidence="3">
    <location>
        <begin position="691"/>
        <end position="720"/>
    </location>
</feature>
<dbReference type="FunFam" id="1.10.555.10:FF:000058">
    <property type="entry name" value="GTPase-activating protein pac-1"/>
    <property type="match status" value="1"/>
</dbReference>
<accession>A0A7R8VGD4</accession>
<evidence type="ECO:0000256" key="2">
    <source>
        <dbReference type="SAM" id="Coils"/>
    </source>
</evidence>
<dbReference type="InterPro" id="IPR011993">
    <property type="entry name" value="PH-like_dom_sf"/>
</dbReference>